<evidence type="ECO:0000259" key="3">
    <source>
        <dbReference type="PROSITE" id="PS51371"/>
    </source>
</evidence>
<name>A0ABZ0D5V9_9BURK</name>
<dbReference type="Proteomes" id="UP001303946">
    <property type="component" value="Chromosome"/>
</dbReference>
<dbReference type="SUPFAM" id="SSF54631">
    <property type="entry name" value="CBS-domain pair"/>
    <property type="match status" value="1"/>
</dbReference>
<dbReference type="PROSITE" id="PS51371">
    <property type="entry name" value="CBS"/>
    <property type="match status" value="2"/>
</dbReference>
<keyword evidence="1 2" id="KW-0129">CBS domain</keyword>
<dbReference type="PANTHER" id="PTHR43080">
    <property type="entry name" value="CBS DOMAIN-CONTAINING PROTEIN CBSX3, MITOCHONDRIAL"/>
    <property type="match status" value="1"/>
</dbReference>
<gene>
    <name evidence="4" type="ORF">RXV79_11365</name>
</gene>
<dbReference type="InterPro" id="IPR000644">
    <property type="entry name" value="CBS_dom"/>
</dbReference>
<evidence type="ECO:0000313" key="5">
    <source>
        <dbReference type="Proteomes" id="UP001303946"/>
    </source>
</evidence>
<dbReference type="RefSeq" id="WP_316703532.1">
    <property type="nucleotide sequence ID" value="NZ_CP136336.1"/>
</dbReference>
<evidence type="ECO:0000313" key="4">
    <source>
        <dbReference type="EMBL" id="WOB10632.1"/>
    </source>
</evidence>
<dbReference type="Pfam" id="PF00571">
    <property type="entry name" value="CBS"/>
    <property type="match status" value="2"/>
</dbReference>
<feature type="domain" description="CBS" evidence="3">
    <location>
        <begin position="77"/>
        <end position="134"/>
    </location>
</feature>
<evidence type="ECO:0000256" key="2">
    <source>
        <dbReference type="PROSITE-ProRule" id="PRU00703"/>
    </source>
</evidence>
<dbReference type="InterPro" id="IPR046342">
    <property type="entry name" value="CBS_dom_sf"/>
</dbReference>
<dbReference type="PANTHER" id="PTHR43080:SF2">
    <property type="entry name" value="CBS DOMAIN-CONTAINING PROTEIN"/>
    <property type="match status" value="1"/>
</dbReference>
<evidence type="ECO:0000256" key="1">
    <source>
        <dbReference type="ARBA" id="ARBA00023122"/>
    </source>
</evidence>
<feature type="domain" description="CBS" evidence="3">
    <location>
        <begin position="7"/>
        <end position="69"/>
    </location>
</feature>
<organism evidence="4 5">
    <name type="scientific">Piscinibacter gummiphilus</name>
    <dbReference type="NCBI Taxonomy" id="946333"/>
    <lineage>
        <taxon>Bacteria</taxon>
        <taxon>Pseudomonadati</taxon>
        <taxon>Pseudomonadota</taxon>
        <taxon>Betaproteobacteria</taxon>
        <taxon>Burkholderiales</taxon>
        <taxon>Sphaerotilaceae</taxon>
        <taxon>Piscinibacter</taxon>
    </lineage>
</organism>
<dbReference type="InterPro" id="IPR051257">
    <property type="entry name" value="Diverse_CBS-Domain"/>
</dbReference>
<protein>
    <submittedName>
        <fullName evidence="4">CBS domain-containing protein</fullName>
    </submittedName>
</protein>
<proteinExistence type="predicted"/>
<sequence>MRVGEICTRVPVTCTRETSLTEVAGMMREQHVGAVIVVDRDADARPRPVGVVTDRDLVVEIMAKGVDPLTFLAGDLLMGSLHLVNECDSIYDAVWQMRGHGVRRLPVVDDGGALVGVLTSDDVTRVLGEALSDIARTVPNQIRQERQLRP</sequence>
<accession>A0ABZ0D5V9</accession>
<reference evidence="4 5" key="1">
    <citation type="submission" date="2023-10" db="EMBL/GenBank/DDBJ databases">
        <title>Bacteria for the degradation of biodegradable plastic PBAT(Polybutylene adipate terephthalate).</title>
        <authorList>
            <person name="Weon H.-Y."/>
            <person name="Yeon J."/>
        </authorList>
    </citation>
    <scope>NUCLEOTIDE SEQUENCE [LARGE SCALE GENOMIC DNA]</scope>
    <source>
        <strain evidence="4 5">SBD 7-3</strain>
    </source>
</reference>
<dbReference type="CDD" id="cd17775">
    <property type="entry name" value="CBS_pair_bact_arch"/>
    <property type="match status" value="1"/>
</dbReference>
<dbReference type="SMART" id="SM00116">
    <property type="entry name" value="CBS"/>
    <property type="match status" value="2"/>
</dbReference>
<dbReference type="EMBL" id="CP136336">
    <property type="protein sequence ID" value="WOB10632.1"/>
    <property type="molecule type" value="Genomic_DNA"/>
</dbReference>
<dbReference type="Gene3D" id="3.10.580.10">
    <property type="entry name" value="CBS-domain"/>
    <property type="match status" value="1"/>
</dbReference>
<keyword evidence="5" id="KW-1185">Reference proteome</keyword>